<name>A0A9X1L698_9PROT</name>
<feature type="transmembrane region" description="Helical" evidence="1">
    <location>
        <begin position="393"/>
        <end position="411"/>
    </location>
</feature>
<evidence type="ECO:0000313" key="3">
    <source>
        <dbReference type="Proteomes" id="UP001139311"/>
    </source>
</evidence>
<evidence type="ECO:0000256" key="1">
    <source>
        <dbReference type="SAM" id="Phobius"/>
    </source>
</evidence>
<dbReference type="RefSeq" id="WP_226603434.1">
    <property type="nucleotide sequence ID" value="NZ_JAJAQI010000001.1"/>
</dbReference>
<feature type="transmembrane region" description="Helical" evidence="1">
    <location>
        <begin position="328"/>
        <end position="347"/>
    </location>
</feature>
<keyword evidence="1" id="KW-0472">Membrane</keyword>
<evidence type="ECO:0000313" key="2">
    <source>
        <dbReference type="EMBL" id="MCB4820329.1"/>
    </source>
</evidence>
<protein>
    <submittedName>
        <fullName evidence="2">Uncharacterized protein</fullName>
    </submittedName>
</protein>
<organism evidence="2 3">
    <name type="scientific">Roseicella aerolata</name>
    <dbReference type="NCBI Taxonomy" id="2883479"/>
    <lineage>
        <taxon>Bacteria</taxon>
        <taxon>Pseudomonadati</taxon>
        <taxon>Pseudomonadota</taxon>
        <taxon>Alphaproteobacteria</taxon>
        <taxon>Acetobacterales</taxon>
        <taxon>Roseomonadaceae</taxon>
        <taxon>Roseicella</taxon>
    </lineage>
</organism>
<keyword evidence="3" id="KW-1185">Reference proteome</keyword>
<reference evidence="2" key="1">
    <citation type="submission" date="2021-10" db="EMBL/GenBank/DDBJ databases">
        <title>Roseicella aerolatum sp. nov., isolated from aerosols of e-waste dismantling site.</title>
        <authorList>
            <person name="Qin T."/>
        </authorList>
    </citation>
    <scope>NUCLEOTIDE SEQUENCE</scope>
    <source>
        <strain evidence="2">GB24</strain>
    </source>
</reference>
<dbReference type="AlphaFoldDB" id="A0A9X1L698"/>
<sequence length="444" mass="47269">MPDMLCPPETRPNPHALRQVGILQRDGLLLIAHLAEATDRALADATPGGVSHAEMSLLTDPAEAVAGDPDRLDHLLRLVERLGRAAAPATTTTIRVTCGFLLGLGPDATREERGMVRALRWRLQAIRALLVAATALSIGLLMHVDDGRRTVGQLAAVRAELATVFSEMAKLDPATDWILAGPGLDAAAAAPPAPETPARSGPAAAPARPFIAYCEPDPAPAERNAPAATPLPAARDPHRLPAKATSQALCSQLAQLRLREAMTFTRLAAWNCRMVLLQPRNWRRWLSGAPATEERAHCLQPPVALHAPVTPADWERTELRTSAGITMLTGYLLPLLLGFIGGCVYVLRRTDDRIASWTLSARDGRLGIIRVTLAATLGGLLGLLFGTEAPVQFGGFSLSLAAWAFFLGYSLEPVLKLLDAVIDSVVGKLRPPAGTKPAPAAPLR</sequence>
<keyword evidence="1" id="KW-0812">Transmembrane</keyword>
<proteinExistence type="predicted"/>
<keyword evidence="1" id="KW-1133">Transmembrane helix</keyword>
<comment type="caution">
    <text evidence="2">The sequence shown here is derived from an EMBL/GenBank/DDBJ whole genome shotgun (WGS) entry which is preliminary data.</text>
</comment>
<gene>
    <name evidence="2" type="ORF">LHA35_01110</name>
</gene>
<feature type="transmembrane region" description="Helical" evidence="1">
    <location>
        <begin position="368"/>
        <end position="387"/>
    </location>
</feature>
<dbReference type="EMBL" id="JAJAQI010000001">
    <property type="protein sequence ID" value="MCB4820329.1"/>
    <property type="molecule type" value="Genomic_DNA"/>
</dbReference>
<dbReference type="Proteomes" id="UP001139311">
    <property type="component" value="Unassembled WGS sequence"/>
</dbReference>
<accession>A0A9X1L698</accession>